<evidence type="ECO:0008006" key="2">
    <source>
        <dbReference type="Google" id="ProtNLM"/>
    </source>
</evidence>
<accession>A0A645CPQ0</accession>
<sequence>MLELNIPLQQASRRAQERESESMLIAARARKELTVNQVTALLAESLAGLEAARRTENLLAGSLIPQSELTFQAALAGYETGKVDFATLLDAQRQIRQAKQNQFKAQVDAQVRLAEIERLLGEEL</sequence>
<dbReference type="SUPFAM" id="SSF56954">
    <property type="entry name" value="Outer membrane efflux proteins (OEP)"/>
    <property type="match status" value="1"/>
</dbReference>
<dbReference type="AlphaFoldDB" id="A0A645CPQ0"/>
<comment type="caution">
    <text evidence="1">The sequence shown here is derived from an EMBL/GenBank/DDBJ whole genome shotgun (WGS) entry which is preliminary data.</text>
</comment>
<dbReference type="EMBL" id="VSSQ01028965">
    <property type="protein sequence ID" value="MPM78878.1"/>
    <property type="molecule type" value="Genomic_DNA"/>
</dbReference>
<dbReference type="Pfam" id="PF02321">
    <property type="entry name" value="OEP"/>
    <property type="match status" value="1"/>
</dbReference>
<proteinExistence type="predicted"/>
<protein>
    <recommendedName>
        <fullName evidence="2">Cobalt-zinc-cadmium resistance protein CzcC</fullName>
    </recommendedName>
</protein>
<evidence type="ECO:0000313" key="1">
    <source>
        <dbReference type="EMBL" id="MPM78878.1"/>
    </source>
</evidence>
<name>A0A645CPQ0_9ZZZZ</name>
<dbReference type="Gene3D" id="1.20.1600.10">
    <property type="entry name" value="Outer membrane efflux proteins (OEP)"/>
    <property type="match status" value="1"/>
</dbReference>
<gene>
    <name evidence="1" type="ORF">SDC9_125893</name>
</gene>
<dbReference type="InterPro" id="IPR003423">
    <property type="entry name" value="OMP_efflux"/>
</dbReference>
<reference evidence="1" key="1">
    <citation type="submission" date="2019-08" db="EMBL/GenBank/DDBJ databases">
        <authorList>
            <person name="Kucharzyk K."/>
            <person name="Murdoch R.W."/>
            <person name="Higgins S."/>
            <person name="Loffler F."/>
        </authorList>
    </citation>
    <scope>NUCLEOTIDE SEQUENCE</scope>
</reference>
<organism evidence="1">
    <name type="scientific">bioreactor metagenome</name>
    <dbReference type="NCBI Taxonomy" id="1076179"/>
    <lineage>
        <taxon>unclassified sequences</taxon>
        <taxon>metagenomes</taxon>
        <taxon>ecological metagenomes</taxon>
    </lineage>
</organism>
<dbReference type="GO" id="GO:0015562">
    <property type="term" value="F:efflux transmembrane transporter activity"/>
    <property type="evidence" value="ECO:0007669"/>
    <property type="project" value="InterPro"/>
</dbReference>